<keyword evidence="5 10" id="KW-1133">Transmembrane helix</keyword>
<dbReference type="InterPro" id="IPR013130">
    <property type="entry name" value="Fe3_Rdtase_TM_dom"/>
</dbReference>
<dbReference type="GO" id="GO:0006879">
    <property type="term" value="P:intracellular iron ion homeostasis"/>
    <property type="evidence" value="ECO:0007669"/>
    <property type="project" value="TreeGrafter"/>
</dbReference>
<accession>A0A5C3E3D6</accession>
<evidence type="ECO:0000256" key="5">
    <source>
        <dbReference type="ARBA" id="ARBA00022989"/>
    </source>
</evidence>
<dbReference type="InterPro" id="IPR013121">
    <property type="entry name" value="Fe_red_NAD-bd_6"/>
</dbReference>
<keyword evidence="4" id="KW-0249">Electron transport</keyword>
<keyword evidence="7" id="KW-0406">Ion transport</keyword>
<keyword evidence="8 10" id="KW-0472">Membrane</keyword>
<name>A0A5C3E3D6_9BASI</name>
<feature type="domain" description="Ferric reductase NAD binding" evidence="13">
    <location>
        <begin position="483"/>
        <end position="689"/>
    </location>
</feature>
<dbReference type="InterPro" id="IPR051410">
    <property type="entry name" value="Ferric/Cupric_Reductase"/>
</dbReference>
<dbReference type="OrthoDB" id="4494341at2759"/>
<evidence type="ECO:0000256" key="4">
    <source>
        <dbReference type="ARBA" id="ARBA00022982"/>
    </source>
</evidence>
<dbReference type="PANTHER" id="PTHR32361">
    <property type="entry name" value="FERRIC/CUPRIC REDUCTASE TRANSMEMBRANE COMPONENT"/>
    <property type="match status" value="1"/>
</dbReference>
<evidence type="ECO:0000256" key="7">
    <source>
        <dbReference type="ARBA" id="ARBA00023065"/>
    </source>
</evidence>
<dbReference type="GO" id="GO:0015677">
    <property type="term" value="P:copper ion import"/>
    <property type="evidence" value="ECO:0007669"/>
    <property type="project" value="TreeGrafter"/>
</dbReference>
<feature type="compositionally biased region" description="Polar residues" evidence="9">
    <location>
        <begin position="592"/>
        <end position="606"/>
    </location>
</feature>
<dbReference type="EMBL" id="OOIN01000008">
    <property type="protein sequence ID" value="SPO25052.1"/>
    <property type="molecule type" value="Genomic_DNA"/>
</dbReference>
<evidence type="ECO:0000256" key="2">
    <source>
        <dbReference type="ARBA" id="ARBA00022448"/>
    </source>
</evidence>
<feature type="domain" description="FAD-binding 8" evidence="12">
    <location>
        <begin position="386"/>
        <end position="473"/>
    </location>
</feature>
<keyword evidence="15" id="KW-1185">Reference proteome</keyword>
<reference evidence="14 15" key="1">
    <citation type="submission" date="2018-03" db="EMBL/GenBank/DDBJ databases">
        <authorList>
            <person name="Guldener U."/>
        </authorList>
    </citation>
    <scope>NUCLEOTIDE SEQUENCE [LARGE SCALE GENOMIC DNA]</scope>
    <source>
        <strain evidence="14 15">NBRC100155</strain>
    </source>
</reference>
<dbReference type="CDD" id="cd06186">
    <property type="entry name" value="NOX_Duox_like_FAD_NADP"/>
    <property type="match status" value="1"/>
</dbReference>
<dbReference type="SFLD" id="SFLDS00052">
    <property type="entry name" value="Ferric_Reductase_Domain"/>
    <property type="match status" value="1"/>
</dbReference>
<dbReference type="Proteomes" id="UP000324022">
    <property type="component" value="Unassembled WGS sequence"/>
</dbReference>
<dbReference type="InterPro" id="IPR039261">
    <property type="entry name" value="FNR_nucleotide-bd"/>
</dbReference>
<keyword evidence="6" id="KW-0560">Oxidoreductase</keyword>
<evidence type="ECO:0000256" key="10">
    <source>
        <dbReference type="SAM" id="Phobius"/>
    </source>
</evidence>
<feature type="transmembrane region" description="Helical" evidence="10">
    <location>
        <begin position="239"/>
        <end position="261"/>
    </location>
</feature>
<dbReference type="Pfam" id="PF08030">
    <property type="entry name" value="NAD_binding_6"/>
    <property type="match status" value="1"/>
</dbReference>
<evidence type="ECO:0000259" key="11">
    <source>
        <dbReference type="Pfam" id="PF01794"/>
    </source>
</evidence>
<proteinExistence type="predicted"/>
<feature type="transmembrane region" description="Helical" evidence="10">
    <location>
        <begin position="209"/>
        <end position="227"/>
    </location>
</feature>
<evidence type="ECO:0000256" key="3">
    <source>
        <dbReference type="ARBA" id="ARBA00022692"/>
    </source>
</evidence>
<dbReference type="PANTHER" id="PTHR32361:SF9">
    <property type="entry name" value="FERRIC REDUCTASE TRANSMEMBRANE COMPONENT 3-RELATED"/>
    <property type="match status" value="1"/>
</dbReference>
<evidence type="ECO:0000313" key="14">
    <source>
        <dbReference type="EMBL" id="SPO25052.1"/>
    </source>
</evidence>
<dbReference type="GO" id="GO:0005886">
    <property type="term" value="C:plasma membrane"/>
    <property type="evidence" value="ECO:0007669"/>
    <property type="project" value="TreeGrafter"/>
</dbReference>
<evidence type="ECO:0000256" key="9">
    <source>
        <dbReference type="SAM" id="MobiDB-lite"/>
    </source>
</evidence>
<organism evidence="14 15">
    <name type="scientific">Ustilago trichophora</name>
    <dbReference type="NCBI Taxonomy" id="86804"/>
    <lineage>
        <taxon>Eukaryota</taxon>
        <taxon>Fungi</taxon>
        <taxon>Dikarya</taxon>
        <taxon>Basidiomycota</taxon>
        <taxon>Ustilaginomycotina</taxon>
        <taxon>Ustilaginomycetes</taxon>
        <taxon>Ustilaginales</taxon>
        <taxon>Ustilaginaceae</taxon>
        <taxon>Ustilago</taxon>
    </lineage>
</organism>
<feature type="transmembrane region" description="Helical" evidence="10">
    <location>
        <begin position="268"/>
        <end position="290"/>
    </location>
</feature>
<feature type="transmembrane region" description="Helical" evidence="10">
    <location>
        <begin position="120"/>
        <end position="142"/>
    </location>
</feature>
<keyword evidence="3 10" id="KW-0812">Transmembrane</keyword>
<keyword evidence="2" id="KW-0813">Transport</keyword>
<sequence>MIAKPWELDAKAWRRINKLPPAQREYGIATYRHFNYNSFKVPCYSAFVIYGLFLFLIITASTNKLMAWACPSFHAKLKQRLRLLRAHVLEHPLFKRKHSSVVSFPFLRWLTLQLPLRGEAIVLLLLSLINFLPLVAFYDLYVGDHNTFYPGPTSKRDQICRHLADRTAILGTAQLPLLILMASKRTPLAIVAGLGMNSLMLYHRWIARWFWLHILIHASAYTAIYVRRGGVAEMLEDTYIKWGVAGLSMMFGLVFLSLRALRQRFYEVFVMLHIAMAFFAVLGTYLHIALIKSPKFQIFVVMTEISAAVWAFDRAARFASRIYLSFFLPRLSTSNAKQGSSLIKCASGGIRAYGSNSEYTRLRISVPASRLRLTNQPKLLGGIAGGDDIRITIPRLQWVGEHPFTVFAVGTQPEDPTRGYIDLLIKTEAGLTRKLARHISKQRTQEGEPKDVELAGNDGKESKVAVMIEGPFGIIPDIHSATDLVLVSGGIAITFCWPLFVAAVRASANSVLRSCTLKLVEEAFTELIEEMEAQQGRKGCRFSMDIYVTSHTHTTSSQTSSGIGTGSVNSGPFSPCSRSSSSNSIKEKLPAESSQAGGSPTFSSELTNSSLELPILSRQSQTLPDNRAEENLFSDRKNGDLVKVTQFIGRPEVLSSALFGHLEEGASQEERCLTVGLCGPPSLCDDVRVETIKLLKKGVHVELLEDCFTW</sequence>
<feature type="compositionally biased region" description="Low complexity" evidence="9">
    <location>
        <begin position="553"/>
        <end position="584"/>
    </location>
</feature>
<feature type="region of interest" description="Disordered" evidence="9">
    <location>
        <begin position="553"/>
        <end position="606"/>
    </location>
</feature>
<dbReference type="GO" id="GO:0000293">
    <property type="term" value="F:ferric-chelate reductase activity"/>
    <property type="evidence" value="ECO:0007669"/>
    <property type="project" value="UniProtKB-ARBA"/>
</dbReference>
<evidence type="ECO:0000259" key="12">
    <source>
        <dbReference type="Pfam" id="PF08022"/>
    </source>
</evidence>
<feature type="transmembrane region" description="Helical" evidence="10">
    <location>
        <begin position="41"/>
        <end position="58"/>
    </location>
</feature>
<comment type="subcellular location">
    <subcellularLocation>
        <location evidence="1">Membrane</location>
        <topology evidence="1">Multi-pass membrane protein</topology>
    </subcellularLocation>
</comment>
<evidence type="ECO:0000313" key="15">
    <source>
        <dbReference type="Proteomes" id="UP000324022"/>
    </source>
</evidence>
<dbReference type="SFLD" id="SFLDG01168">
    <property type="entry name" value="Ferric_reductase_subgroup_(FRE"/>
    <property type="match status" value="1"/>
</dbReference>
<dbReference type="Pfam" id="PF01794">
    <property type="entry name" value="Ferric_reduct"/>
    <property type="match status" value="1"/>
</dbReference>
<feature type="domain" description="Ferric oxidoreductase" evidence="11">
    <location>
        <begin position="167"/>
        <end position="283"/>
    </location>
</feature>
<dbReference type="Pfam" id="PF08022">
    <property type="entry name" value="FAD_binding_8"/>
    <property type="match status" value="1"/>
</dbReference>
<dbReference type="Gene3D" id="3.40.50.80">
    <property type="entry name" value="Nucleotide-binding domain of ferredoxin-NADP reductase (FNR) module"/>
    <property type="match status" value="1"/>
</dbReference>
<evidence type="ECO:0000259" key="13">
    <source>
        <dbReference type="Pfam" id="PF08030"/>
    </source>
</evidence>
<evidence type="ECO:0000256" key="1">
    <source>
        <dbReference type="ARBA" id="ARBA00004141"/>
    </source>
</evidence>
<dbReference type="AlphaFoldDB" id="A0A5C3E3D6"/>
<dbReference type="GO" id="GO:0006826">
    <property type="term" value="P:iron ion transport"/>
    <property type="evidence" value="ECO:0007669"/>
    <property type="project" value="TreeGrafter"/>
</dbReference>
<gene>
    <name evidence="14" type="ORF">UTRI_10085</name>
</gene>
<evidence type="ECO:0000256" key="8">
    <source>
        <dbReference type="ARBA" id="ARBA00023136"/>
    </source>
</evidence>
<protein>
    <submittedName>
        <fullName evidence="14">Related to FRE4 - Ferric reductase</fullName>
    </submittedName>
</protein>
<evidence type="ECO:0000256" key="6">
    <source>
        <dbReference type="ARBA" id="ARBA00023002"/>
    </source>
</evidence>
<dbReference type="InterPro" id="IPR013112">
    <property type="entry name" value="FAD-bd_8"/>
</dbReference>